<dbReference type="PROSITE" id="PS00518">
    <property type="entry name" value="ZF_RING_1"/>
    <property type="match status" value="1"/>
</dbReference>
<feature type="compositionally biased region" description="Low complexity" evidence="5">
    <location>
        <begin position="1822"/>
        <end position="1839"/>
    </location>
</feature>
<dbReference type="PROSITE" id="PS50089">
    <property type="entry name" value="ZF_RING_2"/>
    <property type="match status" value="1"/>
</dbReference>
<feature type="compositionally biased region" description="Basic and acidic residues" evidence="5">
    <location>
        <begin position="1517"/>
        <end position="1585"/>
    </location>
</feature>
<feature type="region of interest" description="Disordered" evidence="5">
    <location>
        <begin position="1647"/>
        <end position="1676"/>
    </location>
</feature>
<feature type="compositionally biased region" description="Low complexity" evidence="5">
    <location>
        <begin position="2083"/>
        <end position="2104"/>
    </location>
</feature>
<dbReference type="Proteomes" id="UP000007110">
    <property type="component" value="Unassembled WGS sequence"/>
</dbReference>
<feature type="compositionally biased region" description="Basic and acidic residues" evidence="5">
    <location>
        <begin position="1495"/>
        <end position="1508"/>
    </location>
</feature>
<dbReference type="EnsemblMetazoa" id="XM_030989365">
    <property type="protein sequence ID" value="XP_030845225"/>
    <property type="gene ID" value="LOC582590"/>
</dbReference>
<evidence type="ECO:0000256" key="4">
    <source>
        <dbReference type="PROSITE-ProRule" id="PRU00175"/>
    </source>
</evidence>
<dbReference type="Gene3D" id="3.30.40.10">
    <property type="entry name" value="Zinc/RING finger domain, C3HC4 (zinc finger)"/>
    <property type="match status" value="2"/>
</dbReference>
<dbReference type="InterPro" id="IPR001841">
    <property type="entry name" value="Znf_RING"/>
</dbReference>
<dbReference type="PROSITE" id="PS01359">
    <property type="entry name" value="ZF_PHD_1"/>
    <property type="match status" value="1"/>
</dbReference>
<feature type="compositionally biased region" description="Low complexity" evidence="5">
    <location>
        <begin position="811"/>
        <end position="823"/>
    </location>
</feature>
<accession>A0A7M7P2W6</accession>
<keyword evidence="2 4" id="KW-0863">Zinc-finger</keyword>
<feature type="region of interest" description="Disordered" evidence="5">
    <location>
        <begin position="98"/>
        <end position="186"/>
    </location>
</feature>
<feature type="compositionally biased region" description="Basic and acidic residues" evidence="5">
    <location>
        <begin position="1647"/>
        <end position="1656"/>
    </location>
</feature>
<feature type="compositionally biased region" description="Polar residues" evidence="5">
    <location>
        <begin position="1870"/>
        <end position="1886"/>
    </location>
</feature>
<dbReference type="CDD" id="cd15536">
    <property type="entry name" value="PHD_PHRF1"/>
    <property type="match status" value="1"/>
</dbReference>
<dbReference type="InterPro" id="IPR017907">
    <property type="entry name" value="Znf_RING_CS"/>
</dbReference>
<proteinExistence type="predicted"/>
<feature type="compositionally biased region" description="Basic and acidic residues" evidence="5">
    <location>
        <begin position="1150"/>
        <end position="1159"/>
    </location>
</feature>
<evidence type="ECO:0008006" key="10">
    <source>
        <dbReference type="Google" id="ProtNLM"/>
    </source>
</evidence>
<dbReference type="InterPro" id="IPR047157">
    <property type="entry name" value="PHRF1/Atg35"/>
</dbReference>
<dbReference type="SMART" id="SM00249">
    <property type="entry name" value="PHD"/>
    <property type="match status" value="1"/>
</dbReference>
<feature type="region of interest" description="Disordered" evidence="5">
    <location>
        <begin position="2057"/>
        <end position="2127"/>
    </location>
</feature>
<feature type="domain" description="RING-type" evidence="7">
    <location>
        <begin position="203"/>
        <end position="244"/>
    </location>
</feature>
<dbReference type="CTD" id="57661"/>
<feature type="region of interest" description="Disordered" evidence="5">
    <location>
        <begin position="526"/>
        <end position="566"/>
    </location>
</feature>
<reference evidence="8" key="2">
    <citation type="submission" date="2021-01" db="UniProtKB">
        <authorList>
            <consortium name="EnsemblMetazoa"/>
        </authorList>
    </citation>
    <scope>IDENTIFICATION</scope>
</reference>
<evidence type="ECO:0000313" key="8">
    <source>
        <dbReference type="EnsemblMetazoa" id="XP_030845225"/>
    </source>
</evidence>
<dbReference type="GeneID" id="582590"/>
<feature type="compositionally biased region" description="Polar residues" evidence="5">
    <location>
        <begin position="645"/>
        <end position="664"/>
    </location>
</feature>
<evidence type="ECO:0000256" key="3">
    <source>
        <dbReference type="ARBA" id="ARBA00022833"/>
    </source>
</evidence>
<organism evidence="8 9">
    <name type="scientific">Strongylocentrotus purpuratus</name>
    <name type="common">Purple sea urchin</name>
    <dbReference type="NCBI Taxonomy" id="7668"/>
    <lineage>
        <taxon>Eukaryota</taxon>
        <taxon>Metazoa</taxon>
        <taxon>Echinodermata</taxon>
        <taxon>Eleutherozoa</taxon>
        <taxon>Echinozoa</taxon>
        <taxon>Echinoidea</taxon>
        <taxon>Euechinoidea</taxon>
        <taxon>Echinacea</taxon>
        <taxon>Camarodonta</taxon>
        <taxon>Echinidea</taxon>
        <taxon>Strongylocentrotidae</taxon>
        <taxon>Strongylocentrotus</taxon>
    </lineage>
</organism>
<feature type="compositionally biased region" description="Acidic residues" evidence="5">
    <location>
        <begin position="108"/>
        <end position="119"/>
    </location>
</feature>
<dbReference type="GO" id="GO:0008270">
    <property type="term" value="F:zinc ion binding"/>
    <property type="evidence" value="ECO:0007669"/>
    <property type="project" value="UniProtKB-KW"/>
</dbReference>
<feature type="compositionally biased region" description="Basic and acidic residues" evidence="5">
    <location>
        <begin position="1328"/>
        <end position="1380"/>
    </location>
</feature>
<feature type="compositionally biased region" description="Basic and acidic residues" evidence="5">
    <location>
        <begin position="1110"/>
        <end position="1127"/>
    </location>
</feature>
<dbReference type="SUPFAM" id="SSF57903">
    <property type="entry name" value="FYVE/PHD zinc finger"/>
    <property type="match status" value="1"/>
</dbReference>
<dbReference type="InParanoid" id="A0A7M7P2W6"/>
<name>A0A7M7P2W6_STRPU</name>
<feature type="compositionally biased region" description="Basic and acidic residues" evidence="5">
    <location>
        <begin position="529"/>
        <end position="540"/>
    </location>
</feature>
<feature type="region of interest" description="Disordered" evidence="5">
    <location>
        <begin position="600"/>
        <end position="731"/>
    </location>
</feature>
<feature type="domain" description="PHD-type" evidence="6">
    <location>
        <begin position="278"/>
        <end position="328"/>
    </location>
</feature>
<dbReference type="PROSITE" id="PS50016">
    <property type="entry name" value="ZF_PHD_2"/>
    <property type="match status" value="1"/>
</dbReference>
<feature type="compositionally biased region" description="Basic and acidic residues" evidence="5">
    <location>
        <begin position="677"/>
        <end position="688"/>
    </location>
</feature>
<dbReference type="InterPro" id="IPR013083">
    <property type="entry name" value="Znf_RING/FYVE/PHD"/>
</dbReference>
<feature type="compositionally biased region" description="Acidic residues" evidence="5">
    <location>
        <begin position="1001"/>
        <end position="1055"/>
    </location>
</feature>
<dbReference type="InterPro" id="IPR019786">
    <property type="entry name" value="Zinc_finger_PHD-type_CS"/>
</dbReference>
<dbReference type="KEGG" id="spu:582590"/>
<feature type="region of interest" description="Disordered" evidence="5">
    <location>
        <begin position="376"/>
        <end position="480"/>
    </location>
</feature>
<feature type="compositionally biased region" description="Polar residues" evidence="5">
    <location>
        <begin position="557"/>
        <end position="566"/>
    </location>
</feature>
<feature type="compositionally biased region" description="Acidic residues" evidence="5">
    <location>
        <begin position="1072"/>
        <end position="1085"/>
    </location>
</feature>
<feature type="compositionally biased region" description="Polar residues" evidence="5">
    <location>
        <begin position="753"/>
        <end position="765"/>
    </location>
</feature>
<feature type="compositionally biased region" description="Pro residues" evidence="5">
    <location>
        <begin position="1856"/>
        <end position="1865"/>
    </location>
</feature>
<evidence type="ECO:0000259" key="6">
    <source>
        <dbReference type="PROSITE" id="PS50016"/>
    </source>
</evidence>
<evidence type="ECO:0000256" key="1">
    <source>
        <dbReference type="ARBA" id="ARBA00022723"/>
    </source>
</evidence>
<feature type="compositionally biased region" description="Basic residues" evidence="5">
    <location>
        <begin position="1160"/>
        <end position="1178"/>
    </location>
</feature>
<evidence type="ECO:0000313" key="9">
    <source>
        <dbReference type="Proteomes" id="UP000007110"/>
    </source>
</evidence>
<sequence>MIDDLVNLSGWFAVCLMFLGTQGMANHLRTGGPNAIDSLIYDSAAVKFSASLDPLMDLDQKDILARPFISDAKMEANNNFEEEDLKCVAEMGDALTMLEPHLGGGGGGDEDESGEEEVWESVSELASDEEYVTEEEEEEEVGEEGDFEEEDEDDDDDDDEDGEEGVDDEEEEEDEEEEDAYIEGENEMDDAAISSEDEGGEKCAICLRSFNDQEVGSPESCDHTFCFECIYEWSKNVTTCPVDRSVFSLILVRNTIHGEIVRQMEVKAQETVDEDQDPTYCEVCGECDREDRLLLCDECDSGYHCECLTPPLTDIPIEEWYCPNCVDHDDESSEDEYMSGLRRPLRRVREYARAIARTQVAERVLSRVRQARELRRIDEEEQTGTTSTATRAPRVPKPRRKTTRKRKTTKRKTTKRKTTKRKTTKRKTTKRKTTKRKTTSTTTTTTGTKKKRRKTRRRKRKVRKGSAGARTAAPSVAKTIRRRIAGKLNLVKPKVGSMMPDMKQKGEQSLLFKRHEIGVASLSLTGGEHLFDPRDDDSHVTRGPGAQSAPTPARPLSATSCPSTSSGPLDLLGSILQAGNILHMKSENIIIHKDGTLTSARKKDEKATPKKSPTKTAHRPSTSSATSHHHNSEKGSSKSDPMAPVTSSQGQRSSQAEGHPQGQQKSESSSSRPHSSRVKESQEMGCDDRVDDLEPVEMDIDDDDDDDDVTFMNDVNQVSKGKGSSLGTGVSEIHQNYGWDRRSEFVRTREGMASQNASLSMNEGQECQDRDEHGNDESDGDVGYHGNDDSQGGDGDDGYPQGDGDEDQGNQDENTVNNNNNNNGEGGGGEGGGGEGEEGGEGGDEGDEGEEGGGEEQGEEEEEAEEEVEEEEEEDASHAVEQQQEDYAKVGDADERNEDGEEEREEEREEEEVAVEDPMAENVAEEEADCRENVDEVGEEKEENQVEEEQEVEREVEEQEEELAEEEEQEEEEEVEEEGEQEEEEVVEIENDAGDTLHEQEIEEQNAEEEDGGEEAGEEQKEDEEEEDGEAEEGEDMDDEQDHQDEVEIVNENAEEEKGGDMTSSKPLIGELECEDISDEDIVPEDGDHAESDDEEGMIKETSDGNVIEAKPKGKDSRKERRSEPGETRQMATEVTESDVKHGASSAEEGEVKTDDESRKGKKTRGKRKRKPKKRNRDKRNVVVDPRKSISLHPLMAPDIPRMPKRGEEPAGRREGSREAYGDLRQVIQVKRDTPYTAEELRRYHEEYWEEYNRRRDERRVERVGGTLGTSIHTISMHTMKLGGIWVANSLEGDLGAYMYSVTDPPSMIGGKMVEPQALLDPRLEAQRESARKELERGKEEGSRKSSEKKTKSDSDAGRKDHATKKESSRSQKDEKDKSKKEKTKSKGHVHENSARDKNGREREEGEKDKKYRDKEKGKEKDREKDRESRDKHGHDKEKDRGRQKERERSRERDRSRKDREHRSRDRDRHRSRDRERSRDRGREQSRDRHHKKSGERERSRSRDNDHSRSKHRSRSRDRERSRKRERSSESDRVTSRDRRRDRSRDRGRDRSREKVVRTSKDHDKPKERERTRDSVKTIKNEDIKSTSSVPLRKERGKVTVDASGVRKILLGAKATGKPKVPKKVVNKPAPTVVKVERVKVKKIKKEKAGAESKVEKKGKKAKVKGEKKLTKGKKKKAIVKRPLSFDVDEIAAPAKKKKAIAKRPLSFDVDEIAAPAKKKKAPATVVEVKVEDIVLKPPSPLIFDDADDSIPVPSTTRSLSHSPDELFIDIAAPDIDLDLSRTVMESPKLVLKAKSPADVAVADSSHLETDMYDPFEPTASPPSGIKSPSPIPSEASPAHDNATSSSLEVFKQASTPPPEVPPNPTSTTDVSSSDMATNPSQQGMTNEDRLMLASQASQQITKILNQLATVPVAKPRVSPESPVEQTMSSASIELGLSPEHLSGSSLSVSSLGSDDYKVDLILPQDNIGEPQEDDIEMSAVDLYNKNSRDRYLKKLYHQERVVEEVKLAIKPHYVRKTINKEDYKEILRKSVNQVCHSKTGEINPVKIRRLIDGYVKKAQHKSKKPSGGDPHKSGKASGGSAGKTSFKTSGKSSSKSAGKSASKATKEPASASKLIEKGRSLGLKSK</sequence>
<feature type="compositionally biased region" description="Basic and acidic residues" evidence="5">
    <location>
        <begin position="1389"/>
        <end position="1487"/>
    </location>
</feature>
<dbReference type="PANTHER" id="PTHR12618:SF20">
    <property type="entry name" value="PHD AND RING FINGER DOMAIN-CONTAINING PROTEIN 1"/>
    <property type="match status" value="1"/>
</dbReference>
<feature type="compositionally biased region" description="Basic and acidic residues" evidence="5">
    <location>
        <begin position="1179"/>
        <end position="1188"/>
    </location>
</feature>
<dbReference type="Pfam" id="PF13639">
    <property type="entry name" value="zf-RING_2"/>
    <property type="match status" value="1"/>
</dbReference>
<dbReference type="OrthoDB" id="1935339at2759"/>
<feature type="compositionally biased region" description="Acidic residues" evidence="5">
    <location>
        <begin position="835"/>
        <end position="875"/>
    </location>
</feature>
<feature type="compositionally biased region" description="Acidic residues" evidence="5">
    <location>
        <begin position="689"/>
        <end position="709"/>
    </location>
</feature>
<feature type="compositionally biased region" description="Gly residues" evidence="5">
    <location>
        <begin position="824"/>
        <end position="834"/>
    </location>
</feature>
<dbReference type="SMART" id="SM00184">
    <property type="entry name" value="RING"/>
    <property type="match status" value="2"/>
</dbReference>
<dbReference type="RefSeq" id="XP_030845225.1">
    <property type="nucleotide sequence ID" value="XM_030989365.1"/>
</dbReference>
<feature type="region of interest" description="Disordered" evidence="5">
    <location>
        <begin position="748"/>
        <end position="1219"/>
    </location>
</feature>
<dbReference type="Pfam" id="PF23030">
    <property type="entry name" value="SCAF11-like_C"/>
    <property type="match status" value="1"/>
</dbReference>
<dbReference type="CDD" id="cd16635">
    <property type="entry name" value="mRING-HC-C3HC3D_PHRF1"/>
    <property type="match status" value="1"/>
</dbReference>
<feature type="region of interest" description="Disordered" evidence="5">
    <location>
        <begin position="1792"/>
        <end position="1887"/>
    </location>
</feature>
<feature type="compositionally biased region" description="Acidic residues" evidence="5">
    <location>
        <begin position="895"/>
        <end position="993"/>
    </location>
</feature>
<dbReference type="OMA" id="PFQVHQE"/>
<protein>
    <recommendedName>
        <fullName evidence="10">PHD and RING finger domain-containing protein 1</fullName>
    </recommendedName>
</protein>
<evidence type="ECO:0000259" key="7">
    <source>
        <dbReference type="PROSITE" id="PS50089"/>
    </source>
</evidence>
<feature type="compositionally biased region" description="Basic and acidic residues" evidence="5">
    <location>
        <begin position="767"/>
        <end position="776"/>
    </location>
</feature>
<dbReference type="PANTHER" id="PTHR12618">
    <property type="entry name" value="PHD AND RING FINGER DOMAIN-CONTAINING PROTEIN 1"/>
    <property type="match status" value="1"/>
</dbReference>
<reference evidence="9" key="1">
    <citation type="submission" date="2015-02" db="EMBL/GenBank/DDBJ databases">
        <title>Genome sequencing for Strongylocentrotus purpuratus.</title>
        <authorList>
            <person name="Murali S."/>
            <person name="Liu Y."/>
            <person name="Vee V."/>
            <person name="English A."/>
            <person name="Wang M."/>
            <person name="Skinner E."/>
            <person name="Han Y."/>
            <person name="Muzny D.M."/>
            <person name="Worley K.C."/>
            <person name="Gibbs R.A."/>
        </authorList>
    </citation>
    <scope>NUCLEOTIDE SEQUENCE</scope>
</reference>
<dbReference type="Pfam" id="PF00628">
    <property type="entry name" value="PHD"/>
    <property type="match status" value="1"/>
</dbReference>
<feature type="compositionally biased region" description="Acidic residues" evidence="5">
    <location>
        <begin position="126"/>
        <end position="186"/>
    </location>
</feature>
<evidence type="ECO:0000256" key="2">
    <source>
        <dbReference type="ARBA" id="ARBA00022771"/>
    </source>
</evidence>
<keyword evidence="3" id="KW-0862">Zinc</keyword>
<dbReference type="InterPro" id="IPR057031">
    <property type="entry name" value="SFR19-like_C"/>
</dbReference>
<evidence type="ECO:0000256" key="5">
    <source>
        <dbReference type="SAM" id="MobiDB-lite"/>
    </source>
</evidence>
<dbReference type="InterPro" id="IPR001965">
    <property type="entry name" value="Znf_PHD"/>
</dbReference>
<feature type="region of interest" description="Disordered" evidence="5">
    <location>
        <begin position="1328"/>
        <end position="1591"/>
    </location>
</feature>
<feature type="compositionally biased region" description="Basic and acidic residues" evidence="5">
    <location>
        <begin position="1205"/>
        <end position="1219"/>
    </location>
</feature>
<dbReference type="SUPFAM" id="SSF57850">
    <property type="entry name" value="RING/U-box"/>
    <property type="match status" value="1"/>
</dbReference>
<keyword evidence="9" id="KW-1185">Reference proteome</keyword>
<feature type="compositionally biased region" description="Basic residues" evidence="5">
    <location>
        <begin position="448"/>
        <end position="464"/>
    </location>
</feature>
<feature type="compositionally biased region" description="Basic residues" evidence="5">
    <location>
        <begin position="394"/>
        <end position="438"/>
    </location>
</feature>
<keyword evidence="1" id="KW-0479">Metal-binding</keyword>
<dbReference type="InterPro" id="IPR011011">
    <property type="entry name" value="Znf_FYVE_PHD"/>
</dbReference>
<dbReference type="InterPro" id="IPR019787">
    <property type="entry name" value="Znf_PHD-finger"/>
</dbReference>